<dbReference type="InterPro" id="IPR029058">
    <property type="entry name" value="AB_hydrolase_fold"/>
</dbReference>
<dbReference type="Proteomes" id="UP000245362">
    <property type="component" value="Unassembled WGS sequence"/>
</dbReference>
<dbReference type="NCBIfam" id="NF008218">
    <property type="entry name" value="PRK10985.1"/>
    <property type="match status" value="1"/>
</dbReference>
<keyword evidence="4" id="KW-0378">Hydrolase</keyword>
<name>A0A2U3BAA3_9VIBR</name>
<proteinExistence type="inferred from homology"/>
<dbReference type="Pfam" id="PF00561">
    <property type="entry name" value="Abhydrolase_1"/>
    <property type="match status" value="1"/>
</dbReference>
<dbReference type="PANTHER" id="PTHR10794:SF94">
    <property type="entry name" value="ESTERASE YHET-RELATED"/>
    <property type="match status" value="1"/>
</dbReference>
<dbReference type="Gene3D" id="3.40.50.1820">
    <property type="entry name" value="alpha/beta hydrolase"/>
    <property type="match status" value="1"/>
</dbReference>
<dbReference type="SUPFAM" id="SSF53474">
    <property type="entry name" value="alpha/beta-Hydrolases"/>
    <property type="match status" value="1"/>
</dbReference>
<organism evidence="4 5">
    <name type="scientific">Vibrio albus</name>
    <dbReference type="NCBI Taxonomy" id="2200953"/>
    <lineage>
        <taxon>Bacteria</taxon>
        <taxon>Pseudomonadati</taxon>
        <taxon>Pseudomonadota</taxon>
        <taxon>Gammaproteobacteria</taxon>
        <taxon>Vibrionales</taxon>
        <taxon>Vibrionaceae</taxon>
        <taxon>Vibrio</taxon>
    </lineage>
</organism>
<feature type="domain" description="AB hydrolase-1" evidence="3">
    <location>
        <begin position="61"/>
        <end position="300"/>
    </location>
</feature>
<evidence type="ECO:0000259" key="3">
    <source>
        <dbReference type="Pfam" id="PF00561"/>
    </source>
</evidence>
<evidence type="ECO:0000313" key="5">
    <source>
        <dbReference type="Proteomes" id="UP000245362"/>
    </source>
</evidence>
<dbReference type="PIRSF" id="PIRSF005211">
    <property type="entry name" value="Ab_hydro_YheT"/>
    <property type="match status" value="1"/>
</dbReference>
<dbReference type="AlphaFoldDB" id="A0A2U3BAA3"/>
<reference evidence="4 5" key="1">
    <citation type="submission" date="2018-05" db="EMBL/GenBank/DDBJ databases">
        <title>Vibrio limimaris sp. nov., isolated from marine sediment.</title>
        <authorList>
            <person name="Li C.-M."/>
        </authorList>
    </citation>
    <scope>NUCLEOTIDE SEQUENCE [LARGE SCALE GENOMIC DNA]</scope>
    <source>
        <strain evidence="4 5">E4404</strain>
    </source>
</reference>
<feature type="active site" description="Charge relay system" evidence="2">
    <location>
        <position position="295"/>
    </location>
</feature>
<dbReference type="PANTHER" id="PTHR10794">
    <property type="entry name" value="ABHYDROLASE DOMAIN-CONTAINING PROTEIN"/>
    <property type="match status" value="1"/>
</dbReference>
<evidence type="ECO:0000313" key="4">
    <source>
        <dbReference type="EMBL" id="PWI33693.1"/>
    </source>
</evidence>
<comment type="similarity">
    <text evidence="1">Belongs to the AB hydrolase superfamily. AB hydrolase 4 family.</text>
</comment>
<evidence type="ECO:0000256" key="2">
    <source>
        <dbReference type="PIRSR" id="PIRSR005211-1"/>
    </source>
</evidence>
<evidence type="ECO:0000256" key="1">
    <source>
        <dbReference type="ARBA" id="ARBA00010884"/>
    </source>
</evidence>
<dbReference type="FunFam" id="3.40.50.1820:FF:000080">
    <property type="entry name" value="Alpha/beta hydrolase"/>
    <property type="match status" value="1"/>
</dbReference>
<dbReference type="GO" id="GO:0047372">
    <property type="term" value="F:monoacylglycerol lipase activity"/>
    <property type="evidence" value="ECO:0007669"/>
    <property type="project" value="TreeGrafter"/>
</dbReference>
<dbReference type="RefSeq" id="WP_109319678.1">
    <property type="nucleotide sequence ID" value="NZ_QFWT01000004.1"/>
</dbReference>
<sequence>MTTFIPAKGLANPHLQTLLPRFIRKAPRFQPVIQTLETPDGDFLDLAWSEEWMNGSANEKPLFILFHGLEGSFHSPYANGLMHAFAEQGWLAVMMHFRGCSGRANRLARAYHSGETDDARFFLNYLHQHFPKQNKVALGVSLGGNMLVNYLATYRHDPLVDAATIVSAPLDLASSSQRIEQGFSRVYCQYLLNSLKKNALKKEPLLHESLGIQRTDITGLKSLYAFDDVITAPLHGFTNAADYYRQCSGIHVLDKVAVPLQVIHAQDDPFMTQRVVPDFRLPDNIHYRLFKHGGHVGFVSGSVIQPVFWLERAMPAYYQHLNADVH</sequence>
<dbReference type="EMBL" id="QFWT01000004">
    <property type="protein sequence ID" value="PWI33693.1"/>
    <property type="molecule type" value="Genomic_DNA"/>
</dbReference>
<protein>
    <submittedName>
        <fullName evidence="4">Hydrolase</fullName>
    </submittedName>
</protein>
<accession>A0A2U3BAA3</accession>
<dbReference type="InterPro" id="IPR000073">
    <property type="entry name" value="AB_hydrolase_1"/>
</dbReference>
<keyword evidence="5" id="KW-1185">Reference proteome</keyword>
<dbReference type="InterPro" id="IPR050960">
    <property type="entry name" value="AB_hydrolase_4_sf"/>
</dbReference>
<gene>
    <name evidence="4" type="ORF">DI392_09540</name>
</gene>
<comment type="caution">
    <text evidence="4">The sequence shown here is derived from an EMBL/GenBank/DDBJ whole genome shotgun (WGS) entry which is preliminary data.</text>
</comment>
<feature type="active site" description="Charge relay system" evidence="2">
    <location>
        <position position="268"/>
    </location>
</feature>
<feature type="active site" description="Charge relay system" evidence="2">
    <location>
        <position position="141"/>
    </location>
</feature>
<dbReference type="OrthoDB" id="332676at2"/>
<dbReference type="InterPro" id="IPR012020">
    <property type="entry name" value="ABHD4"/>
</dbReference>
<dbReference type="GO" id="GO:0034338">
    <property type="term" value="F:short-chain carboxylesterase activity"/>
    <property type="evidence" value="ECO:0007669"/>
    <property type="project" value="TreeGrafter"/>
</dbReference>